<proteinExistence type="predicted"/>
<dbReference type="EMBL" id="PQXM01000264">
    <property type="protein sequence ID" value="TGO74652.1"/>
    <property type="molecule type" value="Genomic_DNA"/>
</dbReference>
<gene>
    <name evidence="2" type="ORF">BELL_0265g00090</name>
</gene>
<feature type="transmembrane region" description="Helical" evidence="1">
    <location>
        <begin position="47"/>
        <end position="66"/>
    </location>
</feature>
<name>A0A4Z1JTV7_9HELO</name>
<keyword evidence="1" id="KW-0472">Membrane</keyword>
<keyword evidence="3" id="KW-1185">Reference proteome</keyword>
<dbReference type="Proteomes" id="UP000297229">
    <property type="component" value="Unassembled WGS sequence"/>
</dbReference>
<reference evidence="2 3" key="1">
    <citation type="submission" date="2017-12" db="EMBL/GenBank/DDBJ databases">
        <title>Comparative genomics of Botrytis spp.</title>
        <authorList>
            <person name="Valero-Jimenez C.A."/>
            <person name="Tapia P."/>
            <person name="Veloso J."/>
            <person name="Silva-Moreno E."/>
            <person name="Staats M."/>
            <person name="Valdes J.H."/>
            <person name="Van Kan J.A.L."/>
        </authorList>
    </citation>
    <scope>NUCLEOTIDE SEQUENCE [LARGE SCALE GENOMIC DNA]</scope>
    <source>
        <strain evidence="2 3">Be9601</strain>
    </source>
</reference>
<evidence type="ECO:0000313" key="2">
    <source>
        <dbReference type="EMBL" id="TGO74652.1"/>
    </source>
</evidence>
<accession>A0A4Z1JTV7</accession>
<comment type="caution">
    <text evidence="2">The sequence shown here is derived from an EMBL/GenBank/DDBJ whole genome shotgun (WGS) entry which is preliminary data.</text>
</comment>
<keyword evidence="1" id="KW-0812">Transmembrane</keyword>
<dbReference type="AlphaFoldDB" id="A0A4Z1JTV7"/>
<evidence type="ECO:0000256" key="1">
    <source>
        <dbReference type="SAM" id="Phobius"/>
    </source>
</evidence>
<keyword evidence="1" id="KW-1133">Transmembrane helix</keyword>
<protein>
    <submittedName>
        <fullName evidence="2">Uncharacterized protein</fullName>
    </submittedName>
</protein>
<organism evidence="2 3">
    <name type="scientific">Botrytis elliptica</name>
    <dbReference type="NCBI Taxonomy" id="278938"/>
    <lineage>
        <taxon>Eukaryota</taxon>
        <taxon>Fungi</taxon>
        <taxon>Dikarya</taxon>
        <taxon>Ascomycota</taxon>
        <taxon>Pezizomycotina</taxon>
        <taxon>Leotiomycetes</taxon>
        <taxon>Helotiales</taxon>
        <taxon>Sclerotiniaceae</taxon>
        <taxon>Botrytis</taxon>
    </lineage>
</organism>
<evidence type="ECO:0000313" key="3">
    <source>
        <dbReference type="Proteomes" id="UP000297229"/>
    </source>
</evidence>
<sequence length="69" mass="7696">MIPNAIINAILSRNRSPQASYSDLRNLLSSRHQSKTSALSLGRSQRVYAFLVMTLHNLTIFLSFSASKT</sequence>